<feature type="compositionally biased region" description="Polar residues" evidence="1">
    <location>
        <begin position="117"/>
        <end position="126"/>
    </location>
</feature>
<protein>
    <submittedName>
        <fullName evidence="2">Uncharacterized protein</fullName>
    </submittedName>
</protein>
<evidence type="ECO:0000313" key="2">
    <source>
        <dbReference type="EMBL" id="CAK0801433.1"/>
    </source>
</evidence>
<feature type="non-terminal residue" evidence="2">
    <location>
        <position position="1"/>
    </location>
</feature>
<feature type="compositionally biased region" description="Acidic residues" evidence="1">
    <location>
        <begin position="30"/>
        <end position="39"/>
    </location>
</feature>
<evidence type="ECO:0000313" key="3">
    <source>
        <dbReference type="Proteomes" id="UP001189429"/>
    </source>
</evidence>
<accession>A0ABN9Q9H6</accession>
<feature type="region of interest" description="Disordered" evidence="1">
    <location>
        <begin position="94"/>
        <end position="126"/>
    </location>
</feature>
<organism evidence="2 3">
    <name type="scientific">Prorocentrum cordatum</name>
    <dbReference type="NCBI Taxonomy" id="2364126"/>
    <lineage>
        <taxon>Eukaryota</taxon>
        <taxon>Sar</taxon>
        <taxon>Alveolata</taxon>
        <taxon>Dinophyceae</taxon>
        <taxon>Prorocentrales</taxon>
        <taxon>Prorocentraceae</taxon>
        <taxon>Prorocentrum</taxon>
    </lineage>
</organism>
<name>A0ABN9Q9H6_9DINO</name>
<feature type="region of interest" description="Disordered" evidence="1">
    <location>
        <begin position="1"/>
        <end position="53"/>
    </location>
</feature>
<keyword evidence="3" id="KW-1185">Reference proteome</keyword>
<evidence type="ECO:0000256" key="1">
    <source>
        <dbReference type="SAM" id="MobiDB-lite"/>
    </source>
</evidence>
<feature type="compositionally biased region" description="Basic and acidic residues" evidence="1">
    <location>
        <begin position="18"/>
        <end position="29"/>
    </location>
</feature>
<reference evidence="2" key="1">
    <citation type="submission" date="2023-10" db="EMBL/GenBank/DDBJ databases">
        <authorList>
            <person name="Chen Y."/>
            <person name="Shah S."/>
            <person name="Dougan E. K."/>
            <person name="Thang M."/>
            <person name="Chan C."/>
        </authorList>
    </citation>
    <scope>NUCLEOTIDE SEQUENCE [LARGE SCALE GENOMIC DNA]</scope>
</reference>
<comment type="caution">
    <text evidence="2">The sequence shown here is derived from an EMBL/GenBank/DDBJ whole genome shotgun (WGS) entry which is preliminary data.</text>
</comment>
<dbReference type="EMBL" id="CAUYUJ010002580">
    <property type="protein sequence ID" value="CAK0801433.1"/>
    <property type="molecule type" value="Genomic_DNA"/>
</dbReference>
<sequence>PTLPPDLGARAGARAPRGHTELGVDRGCGEEEEEEEEEEGGRGGEGGGARNNRWRLAWPATNLKTTRLGRAAQRLLTTRSGTALPWSCGRLAAQGAHAAADDPLLRGLRSRSAGPPTRNTLGYTQE</sequence>
<proteinExistence type="predicted"/>
<gene>
    <name evidence="2" type="ORF">PCOR1329_LOCUS9303</name>
</gene>
<dbReference type="Proteomes" id="UP001189429">
    <property type="component" value="Unassembled WGS sequence"/>
</dbReference>